<comment type="caution">
    <text evidence="4">The sequence shown here is derived from an EMBL/GenBank/DDBJ whole genome shotgun (WGS) entry which is preliminary data.</text>
</comment>
<evidence type="ECO:0000256" key="2">
    <source>
        <dbReference type="ARBA" id="ARBA00022679"/>
    </source>
</evidence>
<gene>
    <name evidence="4" type="ORF">F3B85_21970</name>
</gene>
<dbReference type="InterPro" id="IPR001173">
    <property type="entry name" value="Glyco_trans_2-like"/>
</dbReference>
<organism evidence="4 5">
    <name type="scientific">Bacteroides ovatus</name>
    <dbReference type="NCBI Taxonomy" id="28116"/>
    <lineage>
        <taxon>Bacteria</taxon>
        <taxon>Pseudomonadati</taxon>
        <taxon>Bacteroidota</taxon>
        <taxon>Bacteroidia</taxon>
        <taxon>Bacteroidales</taxon>
        <taxon>Bacteroidaceae</taxon>
        <taxon>Bacteroides</taxon>
    </lineage>
</organism>
<protein>
    <submittedName>
        <fullName evidence="4">Glycosyltransferase</fullName>
    </submittedName>
</protein>
<evidence type="ECO:0000259" key="3">
    <source>
        <dbReference type="Pfam" id="PF00535"/>
    </source>
</evidence>
<keyword evidence="1" id="KW-0328">Glycosyltransferase</keyword>
<dbReference type="InterPro" id="IPR029044">
    <property type="entry name" value="Nucleotide-diphossugar_trans"/>
</dbReference>
<dbReference type="Gene3D" id="3.90.550.10">
    <property type="entry name" value="Spore Coat Polysaccharide Biosynthesis Protein SpsA, Chain A"/>
    <property type="match status" value="1"/>
</dbReference>
<name>A0A5M5M3S2_BACOV</name>
<feature type="domain" description="Glycosyltransferase 2-like" evidence="3">
    <location>
        <begin position="13"/>
        <end position="174"/>
    </location>
</feature>
<keyword evidence="2 4" id="KW-0808">Transferase</keyword>
<dbReference type="Pfam" id="PF00535">
    <property type="entry name" value="Glycos_transf_2"/>
    <property type="match status" value="1"/>
</dbReference>
<evidence type="ECO:0000313" key="4">
    <source>
        <dbReference type="EMBL" id="KAA4529392.1"/>
    </source>
</evidence>
<accession>A0A5M5M3S2</accession>
<dbReference type="SUPFAM" id="SSF53448">
    <property type="entry name" value="Nucleotide-diphospho-sugar transferases"/>
    <property type="match status" value="1"/>
</dbReference>
<sequence>MINKKTVNESLISVVVPVYNAEHQIRCLLDSLLLQTWSHFEVLLINDGSTDESGVICEEYADKDYRFKVIHKQNEGVSAARQTGIEAASGVYVIHADADDWIESDMLQDLYAKAVSTNADVVFCDYYVESNGNSVYRKQEPPSFSPEMVLRAMFQRLHGSCWNKLVRRSCYSQYGCHFPKGINYCEDLLFWVQLLQHPKIKITYVDKAYYHYVMNETSITHNYTRKTYQVRCAFYNQLCNYLPSIGFEKELENARLSVFVEGYMHRALSNIEAWKLLWMYNKKAAFFNSKSIRWKVGYIALALGCFPVARKLLRF</sequence>
<dbReference type="GO" id="GO:0016758">
    <property type="term" value="F:hexosyltransferase activity"/>
    <property type="evidence" value="ECO:0007669"/>
    <property type="project" value="UniProtKB-ARBA"/>
</dbReference>
<dbReference type="CDD" id="cd00761">
    <property type="entry name" value="Glyco_tranf_GTA_type"/>
    <property type="match status" value="1"/>
</dbReference>
<evidence type="ECO:0000256" key="1">
    <source>
        <dbReference type="ARBA" id="ARBA00022676"/>
    </source>
</evidence>
<dbReference type="EMBL" id="VWGP01000021">
    <property type="protein sequence ID" value="KAA4529392.1"/>
    <property type="molecule type" value="Genomic_DNA"/>
</dbReference>
<reference evidence="4 5" key="1">
    <citation type="journal article" date="2019" name="Nat. Med.">
        <title>A library of human gut bacterial isolates paired with longitudinal multiomics data enables mechanistic microbiome research.</title>
        <authorList>
            <person name="Poyet M."/>
            <person name="Groussin M."/>
            <person name="Gibbons S.M."/>
            <person name="Avila-Pacheco J."/>
            <person name="Jiang X."/>
            <person name="Kearney S.M."/>
            <person name="Perrotta A.R."/>
            <person name="Berdy B."/>
            <person name="Zhao S."/>
            <person name="Lieberman T.D."/>
            <person name="Swanson P.K."/>
            <person name="Smith M."/>
            <person name="Roesemann S."/>
            <person name="Alexander J.E."/>
            <person name="Rich S.A."/>
            <person name="Livny J."/>
            <person name="Vlamakis H."/>
            <person name="Clish C."/>
            <person name="Bullock K."/>
            <person name="Deik A."/>
            <person name="Scott J."/>
            <person name="Pierce K.A."/>
            <person name="Xavier R.J."/>
            <person name="Alm E.J."/>
        </authorList>
    </citation>
    <scope>NUCLEOTIDE SEQUENCE [LARGE SCALE GENOMIC DNA]</scope>
    <source>
        <strain evidence="4 5">BIOML-A41</strain>
    </source>
</reference>
<evidence type="ECO:0000313" key="5">
    <source>
        <dbReference type="Proteomes" id="UP000478493"/>
    </source>
</evidence>
<dbReference type="Proteomes" id="UP000478493">
    <property type="component" value="Unassembled WGS sequence"/>
</dbReference>
<dbReference type="PANTHER" id="PTHR22916:SF51">
    <property type="entry name" value="GLYCOSYLTRANSFERASE EPSH-RELATED"/>
    <property type="match status" value="1"/>
</dbReference>
<dbReference type="AlphaFoldDB" id="A0A5M5M3S2"/>
<dbReference type="PANTHER" id="PTHR22916">
    <property type="entry name" value="GLYCOSYLTRANSFERASE"/>
    <property type="match status" value="1"/>
</dbReference>
<proteinExistence type="predicted"/>